<dbReference type="Proteomes" id="UP000236333">
    <property type="component" value="Unassembled WGS sequence"/>
</dbReference>
<feature type="transmembrane region" description="Helical" evidence="1">
    <location>
        <begin position="123"/>
        <end position="146"/>
    </location>
</feature>
<reference evidence="2 3" key="1">
    <citation type="journal article" date="2017" name="Mol. Biol. Evol.">
        <title>The 4-celled Tetrabaena socialis nuclear genome reveals the essential components for genetic control of cell number at the origin of multicellularity in the volvocine lineage.</title>
        <authorList>
            <person name="Featherston J."/>
            <person name="Arakaki Y."/>
            <person name="Hanschen E.R."/>
            <person name="Ferris P.J."/>
            <person name="Michod R.E."/>
            <person name="Olson B.J.S.C."/>
            <person name="Nozaki H."/>
            <person name="Durand P.M."/>
        </authorList>
    </citation>
    <scope>NUCLEOTIDE SEQUENCE [LARGE SCALE GENOMIC DNA]</scope>
    <source>
        <strain evidence="2 3">NIES-571</strain>
    </source>
</reference>
<dbReference type="EMBL" id="PGGS01000082">
    <property type="protein sequence ID" value="PNH09670.1"/>
    <property type="molecule type" value="Genomic_DNA"/>
</dbReference>
<keyword evidence="1" id="KW-0472">Membrane</keyword>
<gene>
    <name evidence="2" type="ORF">TSOC_003663</name>
</gene>
<dbReference type="OrthoDB" id="547355at2759"/>
<accession>A0A2J8AAX1</accession>
<evidence type="ECO:0000313" key="2">
    <source>
        <dbReference type="EMBL" id="PNH09670.1"/>
    </source>
</evidence>
<keyword evidence="1" id="KW-0812">Transmembrane</keyword>
<evidence type="ECO:0000313" key="3">
    <source>
        <dbReference type="Proteomes" id="UP000236333"/>
    </source>
</evidence>
<comment type="caution">
    <text evidence="2">The sequence shown here is derived from an EMBL/GenBank/DDBJ whole genome shotgun (WGS) entry which is preliminary data.</text>
</comment>
<keyword evidence="1" id="KW-1133">Transmembrane helix</keyword>
<name>A0A2J8AAX1_9CHLO</name>
<sequence>MSAQEVVAEHVPWRDRARRACAVVRLLDSGPLAKWAARAMVCAFYINQAVEAVETWARLKDAPLRRRWADEPPPQPPTFPLLATALTCRGLVALLLLEAVTCWPFWAWYWPSWHFAMHVRLHFFGNVAVAGGLVLLQCLGAGEYTIDSLMGRKTE</sequence>
<feature type="transmembrane region" description="Helical" evidence="1">
    <location>
        <begin position="91"/>
        <end position="111"/>
    </location>
</feature>
<keyword evidence="3" id="KW-1185">Reference proteome</keyword>
<proteinExistence type="predicted"/>
<evidence type="ECO:0000256" key="1">
    <source>
        <dbReference type="SAM" id="Phobius"/>
    </source>
</evidence>
<dbReference type="AlphaFoldDB" id="A0A2J8AAX1"/>
<protein>
    <submittedName>
        <fullName evidence="2">Uncharacterized protein</fullName>
    </submittedName>
</protein>
<organism evidence="2 3">
    <name type="scientific">Tetrabaena socialis</name>
    <dbReference type="NCBI Taxonomy" id="47790"/>
    <lineage>
        <taxon>Eukaryota</taxon>
        <taxon>Viridiplantae</taxon>
        <taxon>Chlorophyta</taxon>
        <taxon>core chlorophytes</taxon>
        <taxon>Chlorophyceae</taxon>
        <taxon>CS clade</taxon>
        <taxon>Chlamydomonadales</taxon>
        <taxon>Tetrabaenaceae</taxon>
        <taxon>Tetrabaena</taxon>
    </lineage>
</organism>